<dbReference type="STRING" id="35608.A0A2U1P5L1"/>
<dbReference type="InterPro" id="IPR008974">
    <property type="entry name" value="TRAF-like"/>
</dbReference>
<dbReference type="InterPro" id="IPR045005">
    <property type="entry name" value="BPM1-6"/>
</dbReference>
<dbReference type="Gene3D" id="2.60.210.10">
    <property type="entry name" value="Apoptosis, Tumor Necrosis Factor Receptor Associated Protein 2, Chain A"/>
    <property type="match status" value="1"/>
</dbReference>
<evidence type="ECO:0000313" key="6">
    <source>
        <dbReference type="Proteomes" id="UP000245207"/>
    </source>
</evidence>
<dbReference type="EMBL" id="PKPP01001648">
    <property type="protein sequence ID" value="PWA80980.1"/>
    <property type="molecule type" value="Genomic_DNA"/>
</dbReference>
<dbReference type="SMART" id="SM00061">
    <property type="entry name" value="MATH"/>
    <property type="match status" value="1"/>
</dbReference>
<comment type="caution">
    <text evidence="5">The sequence shown here is derived from an EMBL/GenBank/DDBJ whole genome shotgun (WGS) entry which is preliminary data.</text>
</comment>
<dbReference type="PANTHER" id="PTHR26379:SF293">
    <property type="entry name" value="BTB_POZ AND MATH DOMAIN-CONTAINING PROTEIN 3"/>
    <property type="match status" value="1"/>
</dbReference>
<dbReference type="InterPro" id="IPR002083">
    <property type="entry name" value="MATH/TRAF_dom"/>
</dbReference>
<gene>
    <name evidence="5" type="ORF">CTI12_AA190930</name>
</gene>
<dbReference type="AlphaFoldDB" id="A0A2U1P5L1"/>
<dbReference type="SUPFAM" id="SSF54695">
    <property type="entry name" value="POZ domain"/>
    <property type="match status" value="1"/>
</dbReference>
<dbReference type="InterPro" id="IPR056423">
    <property type="entry name" value="BACK_BPM_SPOP"/>
</dbReference>
<dbReference type="Pfam" id="PF24570">
    <property type="entry name" value="BACK_BPM_SPOP"/>
    <property type="match status" value="1"/>
</dbReference>
<feature type="domain" description="MATH" evidence="4">
    <location>
        <begin position="4"/>
        <end position="130"/>
    </location>
</feature>
<dbReference type="GO" id="GO:0016567">
    <property type="term" value="P:protein ubiquitination"/>
    <property type="evidence" value="ECO:0007669"/>
    <property type="project" value="InterPro"/>
</dbReference>
<dbReference type="Pfam" id="PF00651">
    <property type="entry name" value="BTB"/>
    <property type="match status" value="1"/>
</dbReference>
<evidence type="ECO:0000256" key="1">
    <source>
        <dbReference type="ARBA" id="ARBA00004906"/>
    </source>
</evidence>
<organism evidence="5 6">
    <name type="scientific">Artemisia annua</name>
    <name type="common">Sweet wormwood</name>
    <dbReference type="NCBI Taxonomy" id="35608"/>
    <lineage>
        <taxon>Eukaryota</taxon>
        <taxon>Viridiplantae</taxon>
        <taxon>Streptophyta</taxon>
        <taxon>Embryophyta</taxon>
        <taxon>Tracheophyta</taxon>
        <taxon>Spermatophyta</taxon>
        <taxon>Magnoliopsida</taxon>
        <taxon>eudicotyledons</taxon>
        <taxon>Gunneridae</taxon>
        <taxon>Pentapetalae</taxon>
        <taxon>asterids</taxon>
        <taxon>campanulids</taxon>
        <taxon>Asterales</taxon>
        <taxon>Asteraceae</taxon>
        <taxon>Asteroideae</taxon>
        <taxon>Anthemideae</taxon>
        <taxon>Artemisiinae</taxon>
        <taxon>Artemisia</taxon>
    </lineage>
</organism>
<name>A0A2U1P5L1_ARTAN</name>
<dbReference type="PROSITE" id="PS50144">
    <property type="entry name" value="MATH"/>
    <property type="match status" value="1"/>
</dbReference>
<proteinExistence type="inferred from homology"/>
<dbReference type="InterPro" id="IPR000210">
    <property type="entry name" value="BTB/POZ_dom"/>
</dbReference>
<dbReference type="SMART" id="SM00225">
    <property type="entry name" value="BTB"/>
    <property type="match status" value="1"/>
</dbReference>
<evidence type="ECO:0000259" key="4">
    <source>
        <dbReference type="PROSITE" id="PS50144"/>
    </source>
</evidence>
<feature type="domain" description="BTB" evidence="3">
    <location>
        <begin position="162"/>
        <end position="229"/>
    </location>
</feature>
<dbReference type="PROSITE" id="PS50097">
    <property type="entry name" value="BTB"/>
    <property type="match status" value="1"/>
</dbReference>
<dbReference type="Gene3D" id="1.25.40.420">
    <property type="match status" value="1"/>
</dbReference>
<dbReference type="PANTHER" id="PTHR26379">
    <property type="entry name" value="BTB/POZ AND MATH DOMAIN-CONTAINING PROTEIN 1"/>
    <property type="match status" value="1"/>
</dbReference>
<evidence type="ECO:0000313" key="5">
    <source>
        <dbReference type="EMBL" id="PWA80980.1"/>
    </source>
</evidence>
<dbReference type="Gene3D" id="3.30.710.10">
    <property type="entry name" value="Potassium Channel Kv1.1, Chain A"/>
    <property type="match status" value="1"/>
</dbReference>
<comment type="similarity">
    <text evidence="2">Belongs to the Tdpoz family.</text>
</comment>
<dbReference type="OrthoDB" id="1660694at2759"/>
<reference evidence="5 6" key="1">
    <citation type="journal article" date="2018" name="Mol. Plant">
        <title>The genome of Artemisia annua provides insight into the evolution of Asteraceae family and artemisinin biosynthesis.</title>
        <authorList>
            <person name="Shen Q."/>
            <person name="Zhang L."/>
            <person name="Liao Z."/>
            <person name="Wang S."/>
            <person name="Yan T."/>
            <person name="Shi P."/>
            <person name="Liu M."/>
            <person name="Fu X."/>
            <person name="Pan Q."/>
            <person name="Wang Y."/>
            <person name="Lv Z."/>
            <person name="Lu X."/>
            <person name="Zhang F."/>
            <person name="Jiang W."/>
            <person name="Ma Y."/>
            <person name="Chen M."/>
            <person name="Hao X."/>
            <person name="Li L."/>
            <person name="Tang Y."/>
            <person name="Lv G."/>
            <person name="Zhou Y."/>
            <person name="Sun X."/>
            <person name="Brodelius P.E."/>
            <person name="Rose J.K.C."/>
            <person name="Tang K."/>
        </authorList>
    </citation>
    <scope>NUCLEOTIDE SEQUENCE [LARGE SCALE GENOMIC DNA]</scope>
    <source>
        <strain evidence="6">cv. Huhao1</strain>
        <tissue evidence="5">Leaf</tissue>
    </source>
</reference>
<dbReference type="CDD" id="cd18280">
    <property type="entry name" value="BTB_POZ_BPM_plant"/>
    <property type="match status" value="1"/>
</dbReference>
<dbReference type="CDD" id="cd00121">
    <property type="entry name" value="MATH"/>
    <property type="match status" value="1"/>
</dbReference>
<evidence type="ECO:0000259" key="3">
    <source>
        <dbReference type="PROSITE" id="PS50097"/>
    </source>
</evidence>
<protein>
    <submittedName>
        <fullName evidence="5">BTB/POZ/MATH-domains containing protein</fullName>
    </submittedName>
</protein>
<dbReference type="InterPro" id="IPR011333">
    <property type="entry name" value="SKP1/BTB/POZ_sf"/>
</dbReference>
<dbReference type="Pfam" id="PF22486">
    <property type="entry name" value="MATH_2"/>
    <property type="match status" value="1"/>
</dbReference>
<dbReference type="Proteomes" id="UP000245207">
    <property type="component" value="Unassembled WGS sequence"/>
</dbReference>
<accession>A0A2U1P5L1</accession>
<sequence length="327" mass="36898">MTTDGCHLYNVKQYSLLKTGMGVRSYVTSEPFTVGGCCWKIYFYPHGNSKNTRYVSVYLGLEDKNKTLKASFELTLLDQSGKGVHHVMGVYNKPFTITGRSWGYKRFMTKQRLESSDYLKDDSLSFCCNVWVQSCIGKFTIIPPPSQIEKDFKNLLDSETGSDIVFRVKDDTFKAHKVILAARSPVFKAQFYGLVGNPALDELELVDIEPSVFKAMILFIYSDKLPDSYESMGSKSHMIQHLLVAADRFGLDRLKQLCEVKLSEELNVDVLATTLSLAHDHHCSKLKASCMDFAVANLRAVVQTEGFKYVEKSCPLLLSELLQKMAL</sequence>
<comment type="pathway">
    <text evidence="1">Protein modification; protein ubiquitination.</text>
</comment>
<evidence type="ECO:0000256" key="2">
    <source>
        <dbReference type="ARBA" id="ARBA00010846"/>
    </source>
</evidence>
<keyword evidence="6" id="KW-1185">Reference proteome</keyword>
<dbReference type="SUPFAM" id="SSF49599">
    <property type="entry name" value="TRAF domain-like"/>
    <property type="match status" value="1"/>
</dbReference>